<evidence type="ECO:0000256" key="3">
    <source>
        <dbReference type="RuleBase" id="RU003696"/>
    </source>
</evidence>
<dbReference type="VEuPathDB" id="VectorBase:MDOMA2_014250"/>
<gene>
    <name evidence="5" type="primary">105262059</name>
</gene>
<evidence type="ECO:0000313" key="5">
    <source>
        <dbReference type="EnsemblMetazoa" id="MDOA016638-PA"/>
    </source>
</evidence>
<comment type="similarity">
    <text evidence="1 3">Belongs to the calycin superfamily. Fatty-acid binding protein (FABP) family.</text>
</comment>
<dbReference type="EnsemblMetazoa" id="MDOA016638-RA">
    <property type="protein sequence ID" value="MDOA016638-PA"/>
    <property type="gene ID" value="MDOA016638"/>
</dbReference>
<dbReference type="PROSITE" id="PS00214">
    <property type="entry name" value="FABP"/>
    <property type="match status" value="1"/>
</dbReference>
<reference evidence="5" key="1">
    <citation type="submission" date="2020-05" db="UniProtKB">
        <authorList>
            <consortium name="EnsemblMetazoa"/>
        </authorList>
    </citation>
    <scope>IDENTIFICATION</scope>
    <source>
        <strain evidence="5">Aabys</strain>
    </source>
</reference>
<dbReference type="InterPro" id="IPR031259">
    <property type="entry name" value="ILBP"/>
</dbReference>
<protein>
    <recommendedName>
        <fullName evidence="4">Cytosolic fatty-acid binding proteins domain-containing protein</fullName>
    </recommendedName>
</protein>
<dbReference type="PRINTS" id="PR00178">
    <property type="entry name" value="FATTYACIDBP"/>
</dbReference>
<dbReference type="InterPro" id="IPR000463">
    <property type="entry name" value="Fatty_acid-bd"/>
</dbReference>
<sequence>MVCWEGKKYKLRCSDNYDEYLKDLGTGLMVRKVLSNSYPTIELKRDDEIYTLTTTTTIKTINSSFKLGETMDEVALDGRRVQSTYSMEGDTLSVEQRGDYFSTVVYTFSDYQLDCVLSSPNVKCTQIYDVV</sequence>
<dbReference type="Pfam" id="PF00061">
    <property type="entry name" value="Lipocalin"/>
    <property type="match status" value="1"/>
</dbReference>
<accession>A0A1I8NKH5</accession>
<dbReference type="Gene3D" id="2.40.128.20">
    <property type="match status" value="1"/>
</dbReference>
<evidence type="ECO:0000259" key="4">
    <source>
        <dbReference type="PROSITE" id="PS00214"/>
    </source>
</evidence>
<proteinExistence type="inferred from homology"/>
<dbReference type="SUPFAM" id="SSF50814">
    <property type="entry name" value="Lipocalins"/>
    <property type="match status" value="1"/>
</dbReference>
<keyword evidence="3" id="KW-0813">Transport</keyword>
<dbReference type="InterPro" id="IPR000566">
    <property type="entry name" value="Lipocln_cytosolic_FA-bd_dom"/>
</dbReference>
<dbReference type="AlphaFoldDB" id="A0A1I8NKH5"/>
<evidence type="ECO:0000256" key="1">
    <source>
        <dbReference type="ARBA" id="ARBA00008390"/>
    </source>
</evidence>
<dbReference type="VEuPathDB" id="VectorBase:MDOA016638"/>
<name>A0A1I8NKH5_MUSDO</name>
<evidence type="ECO:0000256" key="2">
    <source>
        <dbReference type="ARBA" id="ARBA00023121"/>
    </source>
</evidence>
<dbReference type="PANTHER" id="PTHR11955">
    <property type="entry name" value="FATTY ACID BINDING PROTEIN"/>
    <property type="match status" value="1"/>
</dbReference>
<keyword evidence="2" id="KW-0446">Lipid-binding</keyword>
<feature type="domain" description="Cytosolic fatty-acid binding proteins" evidence="4">
    <location>
        <begin position="7"/>
        <end position="24"/>
    </location>
</feature>
<organism evidence="5">
    <name type="scientific">Musca domestica</name>
    <name type="common">House fly</name>
    <dbReference type="NCBI Taxonomy" id="7370"/>
    <lineage>
        <taxon>Eukaryota</taxon>
        <taxon>Metazoa</taxon>
        <taxon>Ecdysozoa</taxon>
        <taxon>Arthropoda</taxon>
        <taxon>Hexapoda</taxon>
        <taxon>Insecta</taxon>
        <taxon>Pterygota</taxon>
        <taxon>Neoptera</taxon>
        <taxon>Endopterygota</taxon>
        <taxon>Diptera</taxon>
        <taxon>Brachycera</taxon>
        <taxon>Muscomorpha</taxon>
        <taxon>Muscoidea</taxon>
        <taxon>Muscidae</taxon>
        <taxon>Musca</taxon>
    </lineage>
</organism>
<dbReference type="InterPro" id="IPR012674">
    <property type="entry name" value="Calycin"/>
</dbReference>
<dbReference type="GO" id="GO:0008289">
    <property type="term" value="F:lipid binding"/>
    <property type="evidence" value="ECO:0007669"/>
    <property type="project" value="UniProtKB-KW"/>
</dbReference>